<protein>
    <recommendedName>
        <fullName evidence="2">Phosphatidylinositol 3-kinase regulatory subunit alpha</fullName>
    </recommendedName>
    <alternativeName>
        <fullName evidence="9">Phosphatidylinositol 3-kinase 85 kDa regulatory subunit alpha</fullName>
    </alternativeName>
</protein>
<evidence type="ECO:0000256" key="1">
    <source>
        <dbReference type="ARBA" id="ARBA00009442"/>
    </source>
</evidence>
<dbReference type="SMART" id="SM00324">
    <property type="entry name" value="RhoGAP"/>
    <property type="match status" value="1"/>
</dbReference>
<reference evidence="17" key="1">
    <citation type="submission" date="2025-05" db="UniProtKB">
        <authorList>
            <consortium name="Ensembl"/>
        </authorList>
    </citation>
    <scope>IDENTIFICATION</scope>
</reference>
<dbReference type="CDD" id="cd09942">
    <property type="entry name" value="SH2_nSH2_p85_like"/>
    <property type="match status" value="1"/>
</dbReference>
<evidence type="ECO:0000256" key="7">
    <source>
        <dbReference type="ARBA" id="ARBA00022999"/>
    </source>
</evidence>
<dbReference type="Proteomes" id="UP000694701">
    <property type="component" value="Unplaced"/>
</dbReference>
<dbReference type="Ensembl" id="ENSCCRT00010116145.1">
    <property type="protein sequence ID" value="ENSCCRP00010104497.1"/>
    <property type="gene ID" value="ENSCCRG00010041317.1"/>
</dbReference>
<evidence type="ECO:0000256" key="10">
    <source>
        <dbReference type="PROSITE-ProRule" id="PRU00191"/>
    </source>
</evidence>
<dbReference type="FunFam" id="2.30.30.40:FF:000075">
    <property type="entry name" value="phosphatidylinositol 3-kinase regulatory subunit alpha"/>
    <property type="match status" value="1"/>
</dbReference>
<keyword evidence="18" id="KW-1185">Reference proteome</keyword>
<dbReference type="InterPro" id="IPR035020">
    <property type="entry name" value="PI3kinase_P85_cSH2"/>
</dbReference>
<feature type="domain" description="SH2" evidence="14">
    <location>
        <begin position="309"/>
        <end position="404"/>
    </location>
</feature>
<dbReference type="Gene3D" id="2.30.30.40">
    <property type="entry name" value="SH3 Domains"/>
    <property type="match status" value="1"/>
</dbReference>
<dbReference type="GO" id="GO:0005942">
    <property type="term" value="C:phosphatidylinositol 3-kinase complex"/>
    <property type="evidence" value="ECO:0007669"/>
    <property type="project" value="TreeGrafter"/>
</dbReference>
<dbReference type="Pfam" id="PF16454">
    <property type="entry name" value="PI3K_P85_iSH2"/>
    <property type="match status" value="1"/>
</dbReference>
<evidence type="ECO:0000256" key="8">
    <source>
        <dbReference type="ARBA" id="ARBA00023288"/>
    </source>
</evidence>
<evidence type="ECO:0000259" key="15">
    <source>
        <dbReference type="PROSITE" id="PS50002"/>
    </source>
</evidence>
<dbReference type="FunFam" id="1.10.287.1490:FF:000001">
    <property type="entry name" value="Putative phosphatidylinositol 3-kinase regulatory subunit alpha"/>
    <property type="match status" value="1"/>
</dbReference>
<proteinExistence type="inferred from homology"/>
<feature type="region of interest" description="Disordered" evidence="13">
    <location>
        <begin position="80"/>
        <end position="112"/>
    </location>
</feature>
<dbReference type="CDD" id="cd12924">
    <property type="entry name" value="iSH2_PIK3R1"/>
    <property type="match status" value="1"/>
</dbReference>
<feature type="domain" description="SH3" evidence="15">
    <location>
        <begin position="3"/>
        <end position="79"/>
    </location>
</feature>
<accession>A0A8C2H5Z8</accession>
<evidence type="ECO:0000313" key="19">
    <source>
        <dbReference type="Proteomes" id="UP000694701"/>
    </source>
</evidence>
<feature type="domain" description="Rho-GAP" evidence="16">
    <location>
        <begin position="80"/>
        <end position="277"/>
    </location>
</feature>
<evidence type="ECO:0000256" key="11">
    <source>
        <dbReference type="PROSITE-ProRule" id="PRU00192"/>
    </source>
</evidence>
<dbReference type="GO" id="GO:0046854">
    <property type="term" value="P:phosphatidylinositol phosphate biosynthetic process"/>
    <property type="evidence" value="ECO:0007669"/>
    <property type="project" value="TreeGrafter"/>
</dbReference>
<dbReference type="CDD" id="cd04388">
    <property type="entry name" value="RhoGAP_p85"/>
    <property type="match status" value="1"/>
</dbReference>
<dbReference type="PROSITE" id="PS50002">
    <property type="entry name" value="SH3"/>
    <property type="match status" value="1"/>
</dbReference>
<dbReference type="InterPro" id="IPR035591">
    <property type="entry name" value="PI3K_p85alpha_SH3"/>
</dbReference>
<dbReference type="Proteomes" id="UP000694427">
    <property type="component" value="Unplaced"/>
</dbReference>
<evidence type="ECO:0000256" key="13">
    <source>
        <dbReference type="SAM" id="MobiDB-lite"/>
    </source>
</evidence>
<dbReference type="InterPro" id="IPR032498">
    <property type="entry name" value="PI3K_P85_iSH2"/>
</dbReference>
<dbReference type="Pfam" id="PF00620">
    <property type="entry name" value="RhoGAP"/>
    <property type="match status" value="1"/>
</dbReference>
<dbReference type="GO" id="GO:0005096">
    <property type="term" value="F:GTPase activator activity"/>
    <property type="evidence" value="ECO:0007669"/>
    <property type="project" value="UniProtKB-KW"/>
</dbReference>
<dbReference type="PRINTS" id="PR00678">
    <property type="entry name" value="PI3KINASEP85"/>
</dbReference>
<evidence type="ECO:0000256" key="6">
    <source>
        <dbReference type="ARBA" id="ARBA00022737"/>
    </source>
</evidence>
<keyword evidence="5" id="KW-0597">Phosphoprotein</keyword>
<evidence type="ECO:0000259" key="16">
    <source>
        <dbReference type="PROSITE" id="PS50238"/>
    </source>
</evidence>
<keyword evidence="6" id="KW-0677">Repeat</keyword>
<dbReference type="PRINTS" id="PR00401">
    <property type="entry name" value="SH2DOMAIN"/>
</dbReference>
<dbReference type="Gene3D" id="1.10.287.1490">
    <property type="match status" value="1"/>
</dbReference>
<evidence type="ECO:0000256" key="2">
    <source>
        <dbReference type="ARBA" id="ARBA00013911"/>
    </source>
</evidence>
<evidence type="ECO:0000256" key="9">
    <source>
        <dbReference type="ARBA" id="ARBA00031433"/>
    </source>
</evidence>
<dbReference type="InterPro" id="IPR036860">
    <property type="entry name" value="SH2_dom_sf"/>
</dbReference>
<dbReference type="Gene3D" id="1.10.555.10">
    <property type="entry name" value="Rho GTPase activation protein"/>
    <property type="match status" value="1"/>
</dbReference>
<dbReference type="CDD" id="cd09930">
    <property type="entry name" value="SH2_cSH2_p85_like"/>
    <property type="match status" value="1"/>
</dbReference>
<dbReference type="SUPFAM" id="SSF50044">
    <property type="entry name" value="SH3-domain"/>
    <property type="match status" value="1"/>
</dbReference>
<keyword evidence="4" id="KW-0343">GTPase activation</keyword>
<organism evidence="17 19">
    <name type="scientific">Cyprinus carpio</name>
    <name type="common">Common carp</name>
    <dbReference type="NCBI Taxonomy" id="7962"/>
    <lineage>
        <taxon>Eukaryota</taxon>
        <taxon>Metazoa</taxon>
        <taxon>Chordata</taxon>
        <taxon>Craniata</taxon>
        <taxon>Vertebrata</taxon>
        <taxon>Euteleostomi</taxon>
        <taxon>Actinopterygii</taxon>
        <taxon>Neopterygii</taxon>
        <taxon>Teleostei</taxon>
        <taxon>Ostariophysi</taxon>
        <taxon>Cypriniformes</taxon>
        <taxon>Cyprinidae</taxon>
        <taxon>Cyprininae</taxon>
        <taxon>Cyprinus</taxon>
    </lineage>
</organism>
<dbReference type="InterPro" id="IPR036028">
    <property type="entry name" value="SH3-like_dom_sf"/>
</dbReference>
<dbReference type="SMART" id="SM00252">
    <property type="entry name" value="SH2"/>
    <property type="match status" value="2"/>
</dbReference>
<dbReference type="SUPFAM" id="SSF55550">
    <property type="entry name" value="SH2 domain"/>
    <property type="match status" value="2"/>
</dbReference>
<evidence type="ECO:0000313" key="18">
    <source>
        <dbReference type="Proteomes" id="UP000694427"/>
    </source>
</evidence>
<dbReference type="FunFam" id="3.30.505.10:FF:000006">
    <property type="entry name" value="Phosphatidylinositol 3-kinase regulatory subunit alpha"/>
    <property type="match status" value="1"/>
</dbReference>
<evidence type="ECO:0000313" key="17">
    <source>
        <dbReference type="Ensembl" id="ENSCCRP00020021255.1"/>
    </source>
</evidence>
<dbReference type="CDD" id="cd11910">
    <property type="entry name" value="SH3_PI3K_p85alpha"/>
    <property type="match status" value="1"/>
</dbReference>
<dbReference type="InterPro" id="IPR000198">
    <property type="entry name" value="RhoGAP_dom"/>
</dbReference>
<dbReference type="InterPro" id="IPR008936">
    <property type="entry name" value="Rho_GTPase_activation_prot"/>
</dbReference>
<keyword evidence="3 11" id="KW-0728">SH3 domain</keyword>
<dbReference type="PANTHER" id="PTHR10155:SF3">
    <property type="entry name" value="PHOSPHATIDYLINOSITOL 3-KINASE REGULATORY SUBUNIT ALPHA"/>
    <property type="match status" value="1"/>
</dbReference>
<evidence type="ECO:0000256" key="4">
    <source>
        <dbReference type="ARBA" id="ARBA00022468"/>
    </source>
</evidence>
<dbReference type="InterPro" id="IPR001452">
    <property type="entry name" value="SH3_domain"/>
</dbReference>
<keyword evidence="8" id="KW-0449">Lipoprotein</keyword>
<dbReference type="Ensembl" id="ENSCCRT00020023350.1">
    <property type="protein sequence ID" value="ENSCCRP00020021255.1"/>
    <property type="gene ID" value="ENSCCRG00020005044.1"/>
</dbReference>
<dbReference type="FunFam" id="3.30.505.10:FF:000014">
    <property type="entry name" value="Phosphatidylinositol 3-kinase regulatory subunit alpha"/>
    <property type="match status" value="1"/>
</dbReference>
<dbReference type="AlphaFoldDB" id="A0A8C2H5Z8"/>
<feature type="domain" description="SH2" evidence="14">
    <location>
        <begin position="602"/>
        <end position="696"/>
    </location>
</feature>
<dbReference type="InterPro" id="IPR044124">
    <property type="entry name" value="ISH2_PIK3R1"/>
</dbReference>
<keyword evidence="12" id="KW-0175">Coiled coil</keyword>
<dbReference type="Pfam" id="PF00017">
    <property type="entry name" value="SH2"/>
    <property type="match status" value="2"/>
</dbReference>
<dbReference type="SUPFAM" id="SSF48350">
    <property type="entry name" value="GTPase activation domain, GAP"/>
    <property type="match status" value="1"/>
</dbReference>
<feature type="coiled-coil region" evidence="12">
    <location>
        <begin position="490"/>
        <end position="538"/>
    </location>
</feature>
<dbReference type="InterPro" id="IPR000980">
    <property type="entry name" value="SH2"/>
</dbReference>
<feature type="coiled-coil region" evidence="12">
    <location>
        <begin position="425"/>
        <end position="452"/>
    </location>
</feature>
<evidence type="ECO:0000256" key="12">
    <source>
        <dbReference type="SAM" id="Coils"/>
    </source>
</evidence>
<dbReference type="PROSITE" id="PS50238">
    <property type="entry name" value="RHOGAP"/>
    <property type="match status" value="1"/>
</dbReference>
<sequence>MSAEGYQYRALYDYKKEREEDIDLHVGDILTVSKGALLSVGYTEGMEERPDEIGWLPGFNESTQEKGDFPGTYVEFIGKKKISPPTPKPRPPRPLPVVPGPARPDSDSEQSSSALLDLTEQFTPPEVAPPVLLKLLEVIEKKDPASVDLDQMDLQMLCDSLRRYLQDLPQPVVPSVVYSEMIRIAQEVQSTDECAHHLRLVASSSALPPQYWLTLQSLLRHFSRVCQASAANLLSARALAEIFSPTLFRQQPTSCEPNPEAHIRIIEVLVTSEWSDSQAAPALPPKPPKPTSVTNNGMNNNMALQDAEWYWGDISREEVNEKLRDTADGTFLVRDASTKMHGDYTLTLRKGGNNKLIKIFHRDGKYGFSDPLTFNSVVELINHYRHESLAQYNPKLDVKLLYPVSKHQQDQVVKEDNIDAVGKKLHEYHQQYQEKNREYDRLYEEYTRTSQEIQMKRTAIEAFNETIKIFEEQCQTQERYSKEYIEKFRREGNEKEIQRIMVNYEKLKSRISEIVDSKRRLEEDLKKQAADYREIDKRMNSIKPDLIQLRKTRDQYLMWLTQKGVRQKKLNEWLGINNDNQDDQYSMVDDDEDLPHHDERSWKLGNIIRNQAEALLRGKRDGTFLVRDSSKPGCYACSVVVDGEVKHCVINKTPTGYGFAEPYNLYSSLKELVLHYQHTSLVQHNDSLNVTLAYPVYAHQRR</sequence>
<dbReference type="Gene3D" id="3.30.505.10">
    <property type="entry name" value="SH2 domain"/>
    <property type="match status" value="2"/>
</dbReference>
<feature type="compositionally biased region" description="Pro residues" evidence="13">
    <location>
        <begin position="84"/>
        <end position="102"/>
    </location>
</feature>
<dbReference type="SMART" id="SM00326">
    <property type="entry name" value="SH3"/>
    <property type="match status" value="1"/>
</dbReference>
<evidence type="ECO:0000259" key="14">
    <source>
        <dbReference type="PROSITE" id="PS50001"/>
    </source>
</evidence>
<comment type="similarity">
    <text evidence="1">Belongs to the PI3K p85 subunit family.</text>
</comment>
<name>A0A8C2H5Z8_CYPCA</name>
<dbReference type="PANTHER" id="PTHR10155">
    <property type="entry name" value="PHOSPHATIDYLINOSITOL 3-KINASE REGULATORY SUBUNIT"/>
    <property type="match status" value="1"/>
</dbReference>
<gene>
    <name evidence="17" type="primary">LOC109087913</name>
</gene>
<dbReference type="InterPro" id="IPR035022">
    <property type="entry name" value="PI3kinase_P85_nSH2"/>
</dbReference>
<keyword evidence="7 10" id="KW-0727">SH2 domain</keyword>
<dbReference type="PROSITE" id="PS50001">
    <property type="entry name" value="SH2"/>
    <property type="match status" value="2"/>
</dbReference>
<evidence type="ECO:0000256" key="3">
    <source>
        <dbReference type="ARBA" id="ARBA00022443"/>
    </source>
</evidence>
<dbReference type="GO" id="GO:0046935">
    <property type="term" value="F:1-phosphatidylinositol-3-kinase regulator activity"/>
    <property type="evidence" value="ECO:0007669"/>
    <property type="project" value="TreeGrafter"/>
</dbReference>
<evidence type="ECO:0000256" key="5">
    <source>
        <dbReference type="ARBA" id="ARBA00022553"/>
    </source>
</evidence>
<dbReference type="GO" id="GO:0008286">
    <property type="term" value="P:insulin receptor signaling pathway"/>
    <property type="evidence" value="ECO:0007669"/>
    <property type="project" value="TreeGrafter"/>
</dbReference>